<evidence type="ECO:0000313" key="1">
    <source>
        <dbReference type="EMBL" id="OCQ53916.1"/>
    </source>
</evidence>
<reference evidence="1 2" key="1">
    <citation type="submission" date="2015-12" db="EMBL/GenBank/DDBJ databases">
        <title>Genome comparisons provide insights into the role of secondary metabolites in the pathogenic phase of the Photorhabdus life cycle.</title>
        <authorList>
            <person name="Tobias N.J."/>
            <person name="Mishra B."/>
            <person name="Gupta D.K."/>
            <person name="Thines M."/>
            <person name="Stinear T.P."/>
            <person name="Bode H.B."/>
        </authorList>
    </citation>
    <scope>NUCLEOTIDE SEQUENCE [LARGE SCALE GENOMIC DNA]</scope>
    <source>
        <strain evidence="1 2">PB68.1</strain>
    </source>
</reference>
<proteinExistence type="predicted"/>
<organism evidence="1 2">
    <name type="scientific">Photorhabdus australis subsp. thailandensis</name>
    <dbReference type="NCBI Taxonomy" id="2805096"/>
    <lineage>
        <taxon>Bacteria</taxon>
        <taxon>Pseudomonadati</taxon>
        <taxon>Pseudomonadota</taxon>
        <taxon>Gammaproteobacteria</taxon>
        <taxon>Enterobacterales</taxon>
        <taxon>Morganellaceae</taxon>
        <taxon>Photorhabdus</taxon>
    </lineage>
</organism>
<sequence length="41" mass="4703">MLSENYREIIKTTGVALGSLSYELFKARYITGLGKIYMRNT</sequence>
<dbReference type="EMBL" id="LOMY01000030">
    <property type="protein sequence ID" value="OCQ53916.1"/>
    <property type="molecule type" value="Genomic_DNA"/>
</dbReference>
<gene>
    <name evidence="1" type="ORF">Ppb6_00934</name>
</gene>
<protein>
    <submittedName>
        <fullName evidence="1">Uncharacterized protein</fullName>
    </submittedName>
</protein>
<accession>A0A1C0U7R8</accession>
<keyword evidence="2" id="KW-1185">Reference proteome</keyword>
<comment type="caution">
    <text evidence="1">The sequence shown here is derived from an EMBL/GenBank/DDBJ whole genome shotgun (WGS) entry which is preliminary data.</text>
</comment>
<dbReference type="AlphaFoldDB" id="A0A1C0U7R8"/>
<evidence type="ECO:0000313" key="2">
    <source>
        <dbReference type="Proteomes" id="UP000093476"/>
    </source>
</evidence>
<dbReference type="Proteomes" id="UP000093476">
    <property type="component" value="Unassembled WGS sequence"/>
</dbReference>
<name>A0A1C0U7R8_9GAMM</name>